<accession>A0A7X0J7G6</accession>
<dbReference type="GO" id="GO:0004560">
    <property type="term" value="F:alpha-L-fucosidase activity"/>
    <property type="evidence" value="ECO:0007669"/>
    <property type="project" value="UniProtKB-EC"/>
</dbReference>
<dbReference type="Proteomes" id="UP000521017">
    <property type="component" value="Unassembled WGS sequence"/>
</dbReference>
<evidence type="ECO:0000256" key="2">
    <source>
        <dbReference type="ARBA" id="ARBA00012662"/>
    </source>
</evidence>
<dbReference type="AlphaFoldDB" id="A0A7X0J7G6"/>
<feature type="domain" description="F5/8 type C" evidence="7">
    <location>
        <begin position="492"/>
        <end position="639"/>
    </location>
</feature>
<keyword evidence="5 8" id="KW-0326">Glycosidase</keyword>
<dbReference type="SUPFAM" id="SSF49785">
    <property type="entry name" value="Galactose-binding domain-like"/>
    <property type="match status" value="2"/>
</dbReference>
<protein>
    <recommendedName>
        <fullName evidence="2">alpha-L-fucosidase</fullName>
        <ecNumber evidence="2">3.2.1.51</ecNumber>
    </recommendedName>
</protein>
<evidence type="ECO:0000313" key="8">
    <source>
        <dbReference type="EMBL" id="MBB6502506.1"/>
    </source>
</evidence>
<dbReference type="GO" id="GO:0005764">
    <property type="term" value="C:lysosome"/>
    <property type="evidence" value="ECO:0007669"/>
    <property type="project" value="TreeGrafter"/>
</dbReference>
<dbReference type="PANTHER" id="PTHR10030:SF37">
    <property type="entry name" value="ALPHA-L-FUCOSIDASE-RELATED"/>
    <property type="match status" value="1"/>
</dbReference>
<feature type="chain" id="PRO_5031514506" description="alpha-L-fucosidase" evidence="6">
    <location>
        <begin position="24"/>
        <end position="639"/>
    </location>
</feature>
<dbReference type="InterPro" id="IPR057739">
    <property type="entry name" value="Glyco_hydro_29_N"/>
</dbReference>
<organism evidence="8 9">
    <name type="scientific">Pedobacter cryoconitis</name>
    <dbReference type="NCBI Taxonomy" id="188932"/>
    <lineage>
        <taxon>Bacteria</taxon>
        <taxon>Pseudomonadati</taxon>
        <taxon>Bacteroidota</taxon>
        <taxon>Sphingobacteriia</taxon>
        <taxon>Sphingobacteriales</taxon>
        <taxon>Sphingobacteriaceae</taxon>
        <taxon>Pedobacter</taxon>
    </lineage>
</organism>
<dbReference type="Gene3D" id="2.60.120.260">
    <property type="entry name" value="Galactose-binding domain-like"/>
    <property type="match status" value="2"/>
</dbReference>
<sequence length="639" mass="71566">MKLFTRQRVLILSALLFSTASYAQNNTNAPLPYGAIPTERQLKWHETEMYCIIHFTPTTFQNKEWGYGDADPSIFNPTKFNALQIVGAAKSGGFKGIVYVAKHHDGFALWPTKTAAYNISESPWKAGKGDMVREFQLAAKQEGMKFGIYCSPWDRNNPNYGTPAYLDIYRNQLRELYSNYGDLFMSWHDGANGGDGYYGGKKEKRKVDQATYYDWLNTWAITRKLQPGASIFSDIGLDVRWVGNEKGMSPETSWSTIDLKGNGDRPAMPGFLDDSNLGSGTRNGKQWIPFEGDVSLRPGWFYHADQNDQVKTVEELFNIYCHSVGHGGALDLGLSPTPEGILYQKDVNTLAEFGKLLKQVFAHNLATEAKISASNIRKGPYGTNNLTDADRYSYWATDDNVHQASVQLDFKKPARFSMIQLRENIKLGQRIDSIGVDIFKNGHWTLLAQATSIGANRIIRLAHAETASKMRIRVYAPVSIALSEIGLYLEPAIKTTAKLKTGNEYNKTSWSVTGIAQSKIADAKKAIDNNDTTFFETKTNNHLDIDFGKQIDFSAVGYLPAQDKSAEGAIEKYELLISNDGKKWDVVAEGEFSNIKANPILQRISLTSKVSARYLRLSAKQTVSKENNFLRIAEIEVYR</sequence>
<reference evidence="8 9" key="1">
    <citation type="submission" date="2020-08" db="EMBL/GenBank/DDBJ databases">
        <title>Genomic Encyclopedia of Type Strains, Phase IV (KMG-V): Genome sequencing to study the core and pangenomes of soil and plant-associated prokaryotes.</title>
        <authorList>
            <person name="Whitman W."/>
        </authorList>
    </citation>
    <scope>NUCLEOTIDE SEQUENCE [LARGE SCALE GENOMIC DNA]</scope>
    <source>
        <strain evidence="8 9">M2T3</strain>
    </source>
</reference>
<evidence type="ECO:0000313" key="9">
    <source>
        <dbReference type="Proteomes" id="UP000521017"/>
    </source>
</evidence>
<dbReference type="Gene3D" id="3.20.20.80">
    <property type="entry name" value="Glycosidases"/>
    <property type="match status" value="1"/>
</dbReference>
<dbReference type="Pfam" id="PF01120">
    <property type="entry name" value="Alpha_L_fucos"/>
    <property type="match status" value="1"/>
</dbReference>
<gene>
    <name evidence="8" type="ORF">HDF25_004689</name>
</gene>
<name>A0A7X0J7G6_9SPHI</name>
<dbReference type="PROSITE" id="PS50022">
    <property type="entry name" value="FA58C_3"/>
    <property type="match status" value="1"/>
</dbReference>
<evidence type="ECO:0000256" key="1">
    <source>
        <dbReference type="ARBA" id="ARBA00007951"/>
    </source>
</evidence>
<dbReference type="PANTHER" id="PTHR10030">
    <property type="entry name" value="ALPHA-L-FUCOSIDASE"/>
    <property type="match status" value="1"/>
</dbReference>
<evidence type="ECO:0000256" key="6">
    <source>
        <dbReference type="SAM" id="SignalP"/>
    </source>
</evidence>
<keyword evidence="4 8" id="KW-0378">Hydrolase</keyword>
<dbReference type="SUPFAM" id="SSF51445">
    <property type="entry name" value="(Trans)glycosidases"/>
    <property type="match status" value="1"/>
</dbReference>
<dbReference type="EC" id="3.2.1.51" evidence="2"/>
<evidence type="ECO:0000256" key="5">
    <source>
        <dbReference type="ARBA" id="ARBA00023295"/>
    </source>
</evidence>
<evidence type="ECO:0000256" key="3">
    <source>
        <dbReference type="ARBA" id="ARBA00022729"/>
    </source>
</evidence>
<feature type="signal peptide" evidence="6">
    <location>
        <begin position="1"/>
        <end position="23"/>
    </location>
</feature>
<dbReference type="InterPro" id="IPR017853">
    <property type="entry name" value="GH"/>
</dbReference>
<dbReference type="GO" id="GO:0006004">
    <property type="term" value="P:fucose metabolic process"/>
    <property type="evidence" value="ECO:0007669"/>
    <property type="project" value="TreeGrafter"/>
</dbReference>
<evidence type="ECO:0000259" key="7">
    <source>
        <dbReference type="PROSITE" id="PS50022"/>
    </source>
</evidence>
<dbReference type="RefSeq" id="WP_184628756.1">
    <property type="nucleotide sequence ID" value="NZ_JACHCC010000014.1"/>
</dbReference>
<proteinExistence type="inferred from homology"/>
<dbReference type="GO" id="GO:0016139">
    <property type="term" value="P:glycoside catabolic process"/>
    <property type="evidence" value="ECO:0007669"/>
    <property type="project" value="TreeGrafter"/>
</dbReference>
<dbReference type="InterPro" id="IPR008979">
    <property type="entry name" value="Galactose-bd-like_sf"/>
</dbReference>
<keyword evidence="3 6" id="KW-0732">Signal</keyword>
<dbReference type="InterPro" id="IPR000421">
    <property type="entry name" value="FA58C"/>
</dbReference>
<comment type="similarity">
    <text evidence="1">Belongs to the glycosyl hydrolase 29 family.</text>
</comment>
<comment type="caution">
    <text evidence="8">The sequence shown here is derived from an EMBL/GenBank/DDBJ whole genome shotgun (WGS) entry which is preliminary data.</text>
</comment>
<dbReference type="Pfam" id="PF00754">
    <property type="entry name" value="F5_F8_type_C"/>
    <property type="match status" value="1"/>
</dbReference>
<dbReference type="EMBL" id="JACHCC010000014">
    <property type="protein sequence ID" value="MBB6502506.1"/>
    <property type="molecule type" value="Genomic_DNA"/>
</dbReference>
<dbReference type="InterPro" id="IPR000933">
    <property type="entry name" value="Glyco_hydro_29"/>
</dbReference>
<evidence type="ECO:0000256" key="4">
    <source>
        <dbReference type="ARBA" id="ARBA00022801"/>
    </source>
</evidence>
<dbReference type="SMART" id="SM00812">
    <property type="entry name" value="Alpha_L_fucos"/>
    <property type="match status" value="1"/>
</dbReference>